<dbReference type="RefSeq" id="WP_146647310.1">
    <property type="nucleotide sequence ID" value="NZ_CP012333.1"/>
</dbReference>
<accession>A0A0K1PQZ5</accession>
<reference evidence="1 2" key="1">
    <citation type="submission" date="2015-08" db="EMBL/GenBank/DDBJ databases">
        <authorList>
            <person name="Babu N.S."/>
            <person name="Beckwith C.J."/>
            <person name="Beseler K.G."/>
            <person name="Brison A."/>
            <person name="Carone J.V."/>
            <person name="Caskin T.P."/>
            <person name="Diamond M."/>
            <person name="Durham M.E."/>
            <person name="Foxe J.M."/>
            <person name="Go M."/>
            <person name="Henderson B.A."/>
            <person name="Jones I.B."/>
            <person name="McGettigan J.A."/>
            <person name="Micheletti S.J."/>
            <person name="Nasrallah M.E."/>
            <person name="Ortiz D."/>
            <person name="Piller C.R."/>
            <person name="Privatt S.R."/>
            <person name="Schneider S.L."/>
            <person name="Sharp S."/>
            <person name="Smith T.C."/>
            <person name="Stanton J.D."/>
            <person name="Ullery H.E."/>
            <person name="Wilson R.J."/>
            <person name="Serrano M.G."/>
            <person name="Buck G."/>
            <person name="Lee V."/>
            <person name="Wang Y."/>
            <person name="Carvalho R."/>
            <person name="Voegtly L."/>
            <person name="Shi R."/>
            <person name="Duckworth R."/>
            <person name="Johnson A."/>
            <person name="Loviza R."/>
            <person name="Walstead R."/>
            <person name="Shah Z."/>
            <person name="Kiflezghi M."/>
            <person name="Wade K."/>
            <person name="Ball S.L."/>
            <person name="Bradley K.W."/>
            <person name="Asai D.J."/>
            <person name="Bowman C.A."/>
            <person name="Russell D.A."/>
            <person name="Pope W.H."/>
            <person name="Jacobs-Sera D."/>
            <person name="Hendrix R.W."/>
            <person name="Hatfull G.F."/>
        </authorList>
    </citation>
    <scope>NUCLEOTIDE SEQUENCE [LARGE SCALE GENOMIC DNA]</scope>
    <source>
        <strain evidence="1 2">DSM 27648</strain>
    </source>
</reference>
<dbReference type="Proteomes" id="UP000064967">
    <property type="component" value="Chromosome"/>
</dbReference>
<dbReference type="AlphaFoldDB" id="A0A0K1PQZ5"/>
<gene>
    <name evidence="1" type="ORF">AKJ09_02611</name>
</gene>
<evidence type="ECO:0000313" key="1">
    <source>
        <dbReference type="EMBL" id="AKU95947.1"/>
    </source>
</evidence>
<dbReference type="EMBL" id="CP012333">
    <property type="protein sequence ID" value="AKU95947.1"/>
    <property type="molecule type" value="Genomic_DNA"/>
</dbReference>
<evidence type="ECO:0000313" key="2">
    <source>
        <dbReference type="Proteomes" id="UP000064967"/>
    </source>
</evidence>
<sequence length="239" mass="26421">MDANRNLTTQVRDYKDRWLSAETEVRTAEARMAEASRGLPFGVAVDRGEWSRMGREGTLRLRVPCATWHAGPRLEIRGRTRGKASSRGPHDVALHAEIVGLSKEEIGTVEEAYERTHTRLWSKVRAVCEVTEEFQGSAEESPPETDHDRVELCRRAAILVASPATQRAVDDVTALLGAGGSSERARGLEERVLFTLAESPKDLFEEVVGVLGRERAVRAFEYGAMCLDEIVYVVRSGGA</sequence>
<protein>
    <submittedName>
        <fullName evidence="1">Uncharacterized protein</fullName>
    </submittedName>
</protein>
<name>A0A0K1PQZ5_9BACT</name>
<organism evidence="1 2">
    <name type="scientific">Labilithrix luteola</name>
    <dbReference type="NCBI Taxonomy" id="1391654"/>
    <lineage>
        <taxon>Bacteria</taxon>
        <taxon>Pseudomonadati</taxon>
        <taxon>Myxococcota</taxon>
        <taxon>Polyangia</taxon>
        <taxon>Polyangiales</taxon>
        <taxon>Labilitrichaceae</taxon>
        <taxon>Labilithrix</taxon>
    </lineage>
</organism>
<dbReference type="KEGG" id="llu:AKJ09_02611"/>
<proteinExistence type="predicted"/>
<dbReference type="PATRIC" id="fig|1391654.3.peg.2646"/>
<keyword evidence="2" id="KW-1185">Reference proteome</keyword>